<gene>
    <name evidence="1" type="ORF">J1TS3_31570</name>
</gene>
<reference evidence="1 2" key="1">
    <citation type="submission" date="2021-03" db="EMBL/GenBank/DDBJ databases">
        <title>Antimicrobial resistance genes in bacteria isolated from Japanese honey, and their potential for conferring macrolide and lincosamide resistance in the American foulbrood pathogen Paenibacillus larvae.</title>
        <authorList>
            <person name="Okamoto M."/>
            <person name="Kumagai M."/>
            <person name="Kanamori H."/>
            <person name="Takamatsu D."/>
        </authorList>
    </citation>
    <scope>NUCLEOTIDE SEQUENCE [LARGE SCALE GENOMIC DNA]</scope>
    <source>
        <strain evidence="1 2">J1TS3</strain>
    </source>
</reference>
<organism evidence="1 2">
    <name type="scientific">Siminovitchia fordii</name>
    <dbReference type="NCBI Taxonomy" id="254759"/>
    <lineage>
        <taxon>Bacteria</taxon>
        <taxon>Bacillati</taxon>
        <taxon>Bacillota</taxon>
        <taxon>Bacilli</taxon>
        <taxon>Bacillales</taxon>
        <taxon>Bacillaceae</taxon>
        <taxon>Siminovitchia</taxon>
    </lineage>
</organism>
<sequence>MWPVFCCEKTRYIDVILNITLQSGILIKLVFKLVVIIRGVPAKKVNCQLDKKLAADYQGVAHSNEPKRYSQHSETIQT</sequence>
<protein>
    <submittedName>
        <fullName evidence="1">Uncharacterized protein</fullName>
    </submittedName>
</protein>
<proteinExistence type="predicted"/>
<dbReference type="Proteomes" id="UP000680279">
    <property type="component" value="Unassembled WGS sequence"/>
</dbReference>
<comment type="caution">
    <text evidence="1">The sequence shown here is derived from an EMBL/GenBank/DDBJ whole genome shotgun (WGS) entry which is preliminary data.</text>
</comment>
<dbReference type="EMBL" id="BOQT01000012">
    <property type="protein sequence ID" value="GIN22023.1"/>
    <property type="molecule type" value="Genomic_DNA"/>
</dbReference>
<name>A0ABQ4KA62_9BACI</name>
<evidence type="ECO:0000313" key="2">
    <source>
        <dbReference type="Proteomes" id="UP000680279"/>
    </source>
</evidence>
<evidence type="ECO:0000313" key="1">
    <source>
        <dbReference type="EMBL" id="GIN22023.1"/>
    </source>
</evidence>
<keyword evidence="2" id="KW-1185">Reference proteome</keyword>
<accession>A0ABQ4KA62</accession>